<evidence type="ECO:0000313" key="2">
    <source>
        <dbReference type="EMBL" id="KAI5327744.1"/>
    </source>
</evidence>
<dbReference type="InterPro" id="IPR002156">
    <property type="entry name" value="RNaseH_domain"/>
</dbReference>
<protein>
    <recommendedName>
        <fullName evidence="1">RNase H type-1 domain-containing protein</fullName>
    </recommendedName>
</protein>
<gene>
    <name evidence="2" type="ORF">L3X38_027140</name>
</gene>
<dbReference type="InterPro" id="IPR012337">
    <property type="entry name" value="RNaseH-like_sf"/>
</dbReference>
<comment type="caution">
    <text evidence="2">The sequence shown here is derived from an EMBL/GenBank/DDBJ whole genome shotgun (WGS) entry which is preliminary data.</text>
</comment>
<dbReference type="SUPFAM" id="SSF53098">
    <property type="entry name" value="Ribonuclease H-like"/>
    <property type="match status" value="1"/>
</dbReference>
<dbReference type="InterPro" id="IPR052929">
    <property type="entry name" value="RNase_H-like_EbsB-rel"/>
</dbReference>
<dbReference type="Gene3D" id="3.30.420.10">
    <property type="entry name" value="Ribonuclease H-like superfamily/Ribonuclease H"/>
    <property type="match status" value="1"/>
</dbReference>
<organism evidence="2 3">
    <name type="scientific">Prunus dulcis</name>
    <name type="common">Almond</name>
    <name type="synonym">Amygdalus dulcis</name>
    <dbReference type="NCBI Taxonomy" id="3755"/>
    <lineage>
        <taxon>Eukaryota</taxon>
        <taxon>Viridiplantae</taxon>
        <taxon>Streptophyta</taxon>
        <taxon>Embryophyta</taxon>
        <taxon>Tracheophyta</taxon>
        <taxon>Spermatophyta</taxon>
        <taxon>Magnoliopsida</taxon>
        <taxon>eudicotyledons</taxon>
        <taxon>Gunneridae</taxon>
        <taxon>Pentapetalae</taxon>
        <taxon>rosids</taxon>
        <taxon>fabids</taxon>
        <taxon>Rosales</taxon>
        <taxon>Rosaceae</taxon>
        <taxon>Amygdaloideae</taxon>
        <taxon>Amygdaleae</taxon>
        <taxon>Prunus</taxon>
    </lineage>
</organism>
<dbReference type="EMBL" id="JAJFAZ020000005">
    <property type="protein sequence ID" value="KAI5327744.1"/>
    <property type="molecule type" value="Genomic_DNA"/>
</dbReference>
<dbReference type="Pfam" id="PF13456">
    <property type="entry name" value="RVT_3"/>
    <property type="match status" value="1"/>
</dbReference>
<dbReference type="InterPro" id="IPR044730">
    <property type="entry name" value="RNase_H-like_dom_plant"/>
</dbReference>
<accession>A0AAD4Z050</accession>
<sequence>MDSRASWCPPRLGFIKVNIDGPWADAASSAGFGVILRDSTGAFCGGTAGPNSCESALMSEAEAALSGLKLAAQFGHHRIILESDSKVLCWAPRSQNMAAHEAAKLGRGLVEARCWLNRAPLALMHVLNSDGLPGPP</sequence>
<dbReference type="PANTHER" id="PTHR47074:SF73">
    <property type="entry name" value="OS04G0448401 PROTEIN"/>
    <property type="match status" value="1"/>
</dbReference>
<keyword evidence="3" id="KW-1185">Reference proteome</keyword>
<dbReference type="GO" id="GO:0003676">
    <property type="term" value="F:nucleic acid binding"/>
    <property type="evidence" value="ECO:0007669"/>
    <property type="project" value="InterPro"/>
</dbReference>
<dbReference type="CDD" id="cd06222">
    <property type="entry name" value="RNase_H_like"/>
    <property type="match status" value="1"/>
</dbReference>
<reference evidence="2 3" key="1">
    <citation type="journal article" date="2022" name="G3 (Bethesda)">
        <title>Whole-genome sequence and methylome profiling of the almond [Prunus dulcis (Mill.) D.A. Webb] cultivar 'Nonpareil'.</title>
        <authorList>
            <person name="D'Amico-Willman K.M."/>
            <person name="Ouma W.Z."/>
            <person name="Meulia T."/>
            <person name="Sideli G.M."/>
            <person name="Gradziel T.M."/>
            <person name="Fresnedo-Ramirez J."/>
        </authorList>
    </citation>
    <scope>NUCLEOTIDE SEQUENCE [LARGE SCALE GENOMIC DNA]</scope>
    <source>
        <strain evidence="2">Clone GOH B32 T37-40</strain>
    </source>
</reference>
<dbReference type="Proteomes" id="UP001054821">
    <property type="component" value="Chromosome 5"/>
</dbReference>
<dbReference type="AlphaFoldDB" id="A0AAD4Z050"/>
<name>A0AAD4Z050_PRUDU</name>
<dbReference type="GO" id="GO:0004523">
    <property type="term" value="F:RNA-DNA hybrid ribonuclease activity"/>
    <property type="evidence" value="ECO:0007669"/>
    <property type="project" value="InterPro"/>
</dbReference>
<feature type="domain" description="RNase H type-1" evidence="1">
    <location>
        <begin position="18"/>
        <end position="88"/>
    </location>
</feature>
<evidence type="ECO:0000313" key="3">
    <source>
        <dbReference type="Proteomes" id="UP001054821"/>
    </source>
</evidence>
<evidence type="ECO:0000259" key="1">
    <source>
        <dbReference type="Pfam" id="PF13456"/>
    </source>
</evidence>
<dbReference type="PANTHER" id="PTHR47074">
    <property type="entry name" value="BNAC02G40300D PROTEIN"/>
    <property type="match status" value="1"/>
</dbReference>
<dbReference type="InterPro" id="IPR036397">
    <property type="entry name" value="RNaseH_sf"/>
</dbReference>
<proteinExistence type="predicted"/>